<dbReference type="GO" id="GO:0000428">
    <property type="term" value="C:DNA-directed RNA polymerase complex"/>
    <property type="evidence" value="ECO:0007669"/>
    <property type="project" value="UniProtKB-KW"/>
</dbReference>
<dbReference type="GO" id="GO:0005730">
    <property type="term" value="C:nucleolus"/>
    <property type="evidence" value="ECO:0007669"/>
    <property type="project" value="UniProtKB-SubCell"/>
</dbReference>
<feature type="region of interest" description="Disordered" evidence="6">
    <location>
        <begin position="1"/>
        <end position="22"/>
    </location>
</feature>
<dbReference type="Proteomes" id="UP001212841">
    <property type="component" value="Unassembled WGS sequence"/>
</dbReference>
<comment type="similarity">
    <text evidence="2">Belongs to the eukaryotic RPA49/POLR1E RNA polymerase subunit family.</text>
</comment>
<keyword evidence="8" id="KW-1185">Reference proteome</keyword>
<reference evidence="7" key="1">
    <citation type="submission" date="2020-05" db="EMBL/GenBank/DDBJ databases">
        <title>Phylogenomic resolution of chytrid fungi.</title>
        <authorList>
            <person name="Stajich J.E."/>
            <person name="Amses K."/>
            <person name="Simmons R."/>
            <person name="Seto K."/>
            <person name="Myers J."/>
            <person name="Bonds A."/>
            <person name="Quandt C.A."/>
            <person name="Barry K."/>
            <person name="Liu P."/>
            <person name="Grigoriev I."/>
            <person name="Longcore J.E."/>
            <person name="James T.Y."/>
        </authorList>
    </citation>
    <scope>NUCLEOTIDE SEQUENCE</scope>
    <source>
        <strain evidence="7">JEL0318</strain>
    </source>
</reference>
<organism evidence="7 8">
    <name type="scientific">Rhizophlyctis rosea</name>
    <dbReference type="NCBI Taxonomy" id="64517"/>
    <lineage>
        <taxon>Eukaryota</taxon>
        <taxon>Fungi</taxon>
        <taxon>Fungi incertae sedis</taxon>
        <taxon>Chytridiomycota</taxon>
        <taxon>Chytridiomycota incertae sedis</taxon>
        <taxon>Chytridiomycetes</taxon>
        <taxon>Rhizophlyctidales</taxon>
        <taxon>Rhizophlyctidaceae</taxon>
        <taxon>Rhizophlyctis</taxon>
    </lineage>
</organism>
<dbReference type="PANTHER" id="PTHR14440">
    <property type="entry name" value="DNA-DIRECTED RNA POLYMERASE I SUBUNIT RPA49"/>
    <property type="match status" value="1"/>
</dbReference>
<evidence type="ECO:0000256" key="3">
    <source>
        <dbReference type="ARBA" id="ARBA00022478"/>
    </source>
</evidence>
<gene>
    <name evidence="7" type="primary">RPA49</name>
    <name evidence="7" type="ORF">HK097_009191</name>
</gene>
<evidence type="ECO:0000256" key="6">
    <source>
        <dbReference type="SAM" id="MobiDB-lite"/>
    </source>
</evidence>
<name>A0AAD5SHF6_9FUNG</name>
<comment type="subcellular location">
    <subcellularLocation>
        <location evidence="1">Nucleus</location>
        <location evidence="1">Nucleolus</location>
    </subcellularLocation>
</comment>
<sequence length="432" mass="48381">MSSKKRKSTGGPSSQPAQYITNDADAPLLATFPDFPPKPQLLNFSTYMKPGDSTTSQTGKRRRIVTAETQKLEYVADNANAKPFCQYVVAIVDRNSGQITLSAAEPMRVSTVVKRQKVHENRLISEKNLAARNALGEAFGTKKRKQAIRALERNQVKADVHVEDIEETIDTKIEKKVEKAEDKTDVGTAEERGIPSFDSSATKLEDAYKLDGIISNAELRAINYHPLTTCRNAEQLKELTESMKMGSWAYDTLNRLLKGTNRHAMSLRSVLYLNWMMRMYRMRENDLNAKEGFGRRLGSAPEVVAEGLKSKFTEFAEDKGQIRYAAFPVPSLLLLSEPTLIVPAQPRYRMSPRMKDKLLSYILVLCLILNEYSLGITQLAADLKEPQTKIMAVARELGCKIGAMKGEGDVKGFKTASLVVPLKFPEQRKRNN</sequence>
<dbReference type="AlphaFoldDB" id="A0AAD5SHF6"/>
<dbReference type="GO" id="GO:0006351">
    <property type="term" value="P:DNA-templated transcription"/>
    <property type="evidence" value="ECO:0007669"/>
    <property type="project" value="InterPro"/>
</dbReference>
<dbReference type="GO" id="GO:0003677">
    <property type="term" value="F:DNA binding"/>
    <property type="evidence" value="ECO:0007669"/>
    <property type="project" value="InterPro"/>
</dbReference>
<evidence type="ECO:0000313" key="7">
    <source>
        <dbReference type="EMBL" id="KAJ3049825.1"/>
    </source>
</evidence>
<protein>
    <submittedName>
        <fullName evidence="7">DNA-directed RNA polymerase I subunit rpa49</fullName>
    </submittedName>
</protein>
<keyword evidence="5" id="KW-0539">Nucleus</keyword>
<proteinExistence type="inferred from homology"/>
<evidence type="ECO:0000256" key="4">
    <source>
        <dbReference type="ARBA" id="ARBA00023163"/>
    </source>
</evidence>
<evidence type="ECO:0000256" key="5">
    <source>
        <dbReference type="ARBA" id="ARBA00023242"/>
    </source>
</evidence>
<dbReference type="InterPro" id="IPR009668">
    <property type="entry name" value="RNA_pol-assoc_fac_A49-like"/>
</dbReference>
<keyword evidence="4" id="KW-0804">Transcription</keyword>
<keyword evidence="3 7" id="KW-0240">DNA-directed RNA polymerase</keyword>
<feature type="compositionally biased region" description="Polar residues" evidence="6">
    <location>
        <begin position="10"/>
        <end position="21"/>
    </location>
</feature>
<dbReference type="Pfam" id="PF06870">
    <property type="entry name" value="RNA_pol_I_A49"/>
    <property type="match status" value="1"/>
</dbReference>
<comment type="caution">
    <text evidence="7">The sequence shown here is derived from an EMBL/GenBank/DDBJ whole genome shotgun (WGS) entry which is preliminary data.</text>
</comment>
<feature type="compositionally biased region" description="Polar residues" evidence="6">
    <location>
        <begin position="42"/>
        <end position="58"/>
    </location>
</feature>
<evidence type="ECO:0000256" key="2">
    <source>
        <dbReference type="ARBA" id="ARBA00009430"/>
    </source>
</evidence>
<dbReference type="EMBL" id="JADGJD010000590">
    <property type="protein sequence ID" value="KAJ3049825.1"/>
    <property type="molecule type" value="Genomic_DNA"/>
</dbReference>
<evidence type="ECO:0000313" key="8">
    <source>
        <dbReference type="Proteomes" id="UP001212841"/>
    </source>
</evidence>
<evidence type="ECO:0000256" key="1">
    <source>
        <dbReference type="ARBA" id="ARBA00004604"/>
    </source>
</evidence>
<accession>A0AAD5SHF6</accession>
<feature type="region of interest" description="Disordered" evidence="6">
    <location>
        <begin position="41"/>
        <end position="61"/>
    </location>
</feature>